<sequence>MKKSQHKRLGPTATPSNLHPPIGAKNIFTPPRRCKGGVKVTLHPRIYIPPLWMLLEAIEFKWTA</sequence>
<accession>A0A314Z6E8</accession>
<reference evidence="2 3" key="1">
    <citation type="submission" date="2018-02" db="EMBL/GenBank/DDBJ databases">
        <title>Draft genome of wild Prunus yedoensis var. nudiflora.</title>
        <authorList>
            <person name="Baek S."/>
            <person name="Kim J.-H."/>
            <person name="Choi K."/>
            <person name="Kim G.-B."/>
            <person name="Cho A."/>
            <person name="Jang H."/>
            <person name="Shin C.-H."/>
            <person name="Yu H.-J."/>
            <person name="Mun J.-H."/>
        </authorList>
    </citation>
    <scope>NUCLEOTIDE SEQUENCE [LARGE SCALE GENOMIC DNA]</scope>
    <source>
        <strain evidence="3">cv. Jeju island</strain>
        <tissue evidence="2">Leaf</tissue>
    </source>
</reference>
<dbReference type="Proteomes" id="UP000250321">
    <property type="component" value="Unassembled WGS sequence"/>
</dbReference>
<protein>
    <submittedName>
        <fullName evidence="2">Uncharacterized protein</fullName>
    </submittedName>
</protein>
<evidence type="ECO:0000256" key="1">
    <source>
        <dbReference type="SAM" id="MobiDB-lite"/>
    </source>
</evidence>
<keyword evidence="3" id="KW-1185">Reference proteome</keyword>
<dbReference type="EMBL" id="PJQY01000336">
    <property type="protein sequence ID" value="PQQ12708.1"/>
    <property type="molecule type" value="Genomic_DNA"/>
</dbReference>
<feature type="region of interest" description="Disordered" evidence="1">
    <location>
        <begin position="1"/>
        <end position="30"/>
    </location>
</feature>
<name>A0A314Z6E8_PRUYE</name>
<organism evidence="2 3">
    <name type="scientific">Prunus yedoensis var. nudiflora</name>
    <dbReference type="NCBI Taxonomy" id="2094558"/>
    <lineage>
        <taxon>Eukaryota</taxon>
        <taxon>Viridiplantae</taxon>
        <taxon>Streptophyta</taxon>
        <taxon>Embryophyta</taxon>
        <taxon>Tracheophyta</taxon>
        <taxon>Spermatophyta</taxon>
        <taxon>Magnoliopsida</taxon>
        <taxon>eudicotyledons</taxon>
        <taxon>Gunneridae</taxon>
        <taxon>Pentapetalae</taxon>
        <taxon>rosids</taxon>
        <taxon>fabids</taxon>
        <taxon>Rosales</taxon>
        <taxon>Rosaceae</taxon>
        <taxon>Amygdaloideae</taxon>
        <taxon>Amygdaleae</taxon>
        <taxon>Prunus</taxon>
    </lineage>
</organism>
<gene>
    <name evidence="2" type="ORF">Pyn_38700</name>
</gene>
<proteinExistence type="predicted"/>
<comment type="caution">
    <text evidence="2">The sequence shown here is derived from an EMBL/GenBank/DDBJ whole genome shotgun (WGS) entry which is preliminary data.</text>
</comment>
<dbReference type="AlphaFoldDB" id="A0A314Z6E8"/>
<evidence type="ECO:0000313" key="3">
    <source>
        <dbReference type="Proteomes" id="UP000250321"/>
    </source>
</evidence>
<evidence type="ECO:0000313" key="2">
    <source>
        <dbReference type="EMBL" id="PQQ12708.1"/>
    </source>
</evidence>